<keyword evidence="3" id="KW-1185">Reference proteome</keyword>
<evidence type="ECO:0000313" key="2">
    <source>
        <dbReference type="EMBL" id="MCS0659718.1"/>
    </source>
</evidence>
<dbReference type="PANTHER" id="PTHR33303:SF2">
    <property type="entry name" value="COA-BINDING DOMAIN-CONTAINING PROTEIN"/>
    <property type="match status" value="1"/>
</dbReference>
<name>A0ABT2D0F3_9BURK</name>
<dbReference type="Pfam" id="PF13380">
    <property type="entry name" value="CoA_binding_2"/>
    <property type="match status" value="1"/>
</dbReference>
<dbReference type="SUPFAM" id="SSF51735">
    <property type="entry name" value="NAD(P)-binding Rossmann-fold domains"/>
    <property type="match status" value="1"/>
</dbReference>
<gene>
    <name evidence="2" type="ORF">NX778_16730</name>
</gene>
<sequence>MKTITQILQESKIVAVVGLSNKPDKPSHEVAEYLQENGYRVVPVNPTYAGSQILGETVYASLQDAAGALALHGERIDIVDCFRKSEDIPPLAKDAIAVRASCLWMQLGIENQAAADLARAAGLDVVMNHCIKIEHRELHAVPKGD</sequence>
<dbReference type="PANTHER" id="PTHR33303">
    <property type="entry name" value="CYTOPLASMIC PROTEIN-RELATED"/>
    <property type="match status" value="1"/>
</dbReference>
<organism evidence="2 3">
    <name type="scientific">Massilia terrae</name>
    <dbReference type="NCBI Taxonomy" id="1811224"/>
    <lineage>
        <taxon>Bacteria</taxon>
        <taxon>Pseudomonadati</taxon>
        <taxon>Pseudomonadota</taxon>
        <taxon>Betaproteobacteria</taxon>
        <taxon>Burkholderiales</taxon>
        <taxon>Oxalobacteraceae</taxon>
        <taxon>Telluria group</taxon>
        <taxon>Massilia</taxon>
    </lineage>
</organism>
<comment type="caution">
    <text evidence="2">The sequence shown here is derived from an EMBL/GenBank/DDBJ whole genome shotgun (WGS) entry which is preliminary data.</text>
</comment>
<proteinExistence type="predicted"/>
<dbReference type="Gene3D" id="3.40.50.720">
    <property type="entry name" value="NAD(P)-binding Rossmann-like Domain"/>
    <property type="match status" value="1"/>
</dbReference>
<dbReference type="InterPro" id="IPR003781">
    <property type="entry name" value="CoA-bd"/>
</dbReference>
<dbReference type="RefSeq" id="WP_258812914.1">
    <property type="nucleotide sequence ID" value="NZ_JANUGU010000006.1"/>
</dbReference>
<dbReference type="InterPro" id="IPR036291">
    <property type="entry name" value="NAD(P)-bd_dom_sf"/>
</dbReference>
<reference evidence="2 3" key="1">
    <citation type="submission" date="2022-08" db="EMBL/GenBank/DDBJ databases">
        <title>Reclassification of Massilia species as members of the genera Telluria, Duganella, Pseudoduganella, Mokoshia gen. nov. and Zemynaea gen. nov. using orthogonal and non-orthogonal genome-based approaches.</title>
        <authorList>
            <person name="Bowman J.P."/>
        </authorList>
    </citation>
    <scope>NUCLEOTIDE SEQUENCE [LARGE SCALE GENOMIC DNA]</scope>
    <source>
        <strain evidence="2 3">JCM 31606</strain>
    </source>
</reference>
<dbReference type="EMBL" id="JANUGU010000006">
    <property type="protein sequence ID" value="MCS0659718.1"/>
    <property type="molecule type" value="Genomic_DNA"/>
</dbReference>
<evidence type="ECO:0000313" key="3">
    <source>
        <dbReference type="Proteomes" id="UP001204621"/>
    </source>
</evidence>
<evidence type="ECO:0000259" key="1">
    <source>
        <dbReference type="SMART" id="SM00881"/>
    </source>
</evidence>
<protein>
    <submittedName>
        <fullName evidence="2">CoA-binding protein</fullName>
    </submittedName>
</protein>
<dbReference type="Proteomes" id="UP001204621">
    <property type="component" value="Unassembled WGS sequence"/>
</dbReference>
<accession>A0ABT2D0F3</accession>
<dbReference type="SMART" id="SM00881">
    <property type="entry name" value="CoA_binding"/>
    <property type="match status" value="1"/>
</dbReference>
<feature type="domain" description="CoA-binding" evidence="1">
    <location>
        <begin position="8"/>
        <end position="109"/>
    </location>
</feature>